<name>A0A645HVP8_9ZZZZ</name>
<dbReference type="EMBL" id="VSSQ01099885">
    <property type="protein sequence ID" value="MPN42269.1"/>
    <property type="molecule type" value="Genomic_DNA"/>
</dbReference>
<protein>
    <submittedName>
        <fullName evidence="1">Uncharacterized protein</fullName>
    </submittedName>
</protein>
<accession>A0A645HVP8</accession>
<sequence length="154" mass="16572">MTDTYFSGTASGFDEGEFTIINGAASSHYQSTQVIAKTEPSYIIVIPAAVDFGTLQKDTGIKSRAFQVRAENVVIEPGSRIDVDVSNIDPMDNGYGNELEYMLYTQAGSQVPEGSNYASFDQDGMETGSVKVDTSLIPAAGNYSGTMDFSISYR</sequence>
<gene>
    <name evidence="1" type="ORF">SDC9_189826</name>
</gene>
<evidence type="ECO:0000313" key="1">
    <source>
        <dbReference type="EMBL" id="MPN42269.1"/>
    </source>
</evidence>
<dbReference type="AlphaFoldDB" id="A0A645HVP8"/>
<comment type="caution">
    <text evidence="1">The sequence shown here is derived from an EMBL/GenBank/DDBJ whole genome shotgun (WGS) entry which is preliminary data.</text>
</comment>
<proteinExistence type="predicted"/>
<organism evidence="1">
    <name type="scientific">bioreactor metagenome</name>
    <dbReference type="NCBI Taxonomy" id="1076179"/>
    <lineage>
        <taxon>unclassified sequences</taxon>
        <taxon>metagenomes</taxon>
        <taxon>ecological metagenomes</taxon>
    </lineage>
</organism>
<reference evidence="1" key="1">
    <citation type="submission" date="2019-08" db="EMBL/GenBank/DDBJ databases">
        <authorList>
            <person name="Kucharzyk K."/>
            <person name="Murdoch R.W."/>
            <person name="Higgins S."/>
            <person name="Loffler F."/>
        </authorList>
    </citation>
    <scope>NUCLEOTIDE SEQUENCE</scope>
</reference>